<proteinExistence type="predicted"/>
<protein>
    <submittedName>
        <fullName evidence="2">Uncharacterized protein</fullName>
    </submittedName>
</protein>
<name>A0ABU6YBT7_9FABA</name>
<evidence type="ECO:0000313" key="3">
    <source>
        <dbReference type="Proteomes" id="UP001341840"/>
    </source>
</evidence>
<accession>A0ABU6YBT7</accession>
<keyword evidence="3" id="KW-1185">Reference proteome</keyword>
<sequence>MGATEEGKMGSRIDRCPSISQIGGRTPGHVGMDNVATGAVAEAGTDPGSAVWVEYSASSEGVEKNGASTVVESNGASLVVVSSAGTAGEAEINSSDQVDRNNNGPSTADNGGMWCWGGVGYCMYD</sequence>
<reference evidence="2 3" key="1">
    <citation type="journal article" date="2023" name="Plants (Basel)">
        <title>Bridging the Gap: Combining Genomics and Transcriptomics Approaches to Understand Stylosanthes scabra, an Orphan Legume from the Brazilian Caatinga.</title>
        <authorList>
            <person name="Ferreira-Neto J.R.C."/>
            <person name="da Silva M.D."/>
            <person name="Binneck E."/>
            <person name="de Melo N.F."/>
            <person name="da Silva R.H."/>
            <person name="de Melo A.L.T.M."/>
            <person name="Pandolfi V."/>
            <person name="Bustamante F.O."/>
            <person name="Brasileiro-Vidal A.C."/>
            <person name="Benko-Iseppon A.M."/>
        </authorList>
    </citation>
    <scope>NUCLEOTIDE SEQUENCE [LARGE SCALE GENOMIC DNA]</scope>
    <source>
        <tissue evidence="2">Leaves</tissue>
    </source>
</reference>
<organism evidence="2 3">
    <name type="scientific">Stylosanthes scabra</name>
    <dbReference type="NCBI Taxonomy" id="79078"/>
    <lineage>
        <taxon>Eukaryota</taxon>
        <taxon>Viridiplantae</taxon>
        <taxon>Streptophyta</taxon>
        <taxon>Embryophyta</taxon>
        <taxon>Tracheophyta</taxon>
        <taxon>Spermatophyta</taxon>
        <taxon>Magnoliopsida</taxon>
        <taxon>eudicotyledons</taxon>
        <taxon>Gunneridae</taxon>
        <taxon>Pentapetalae</taxon>
        <taxon>rosids</taxon>
        <taxon>fabids</taxon>
        <taxon>Fabales</taxon>
        <taxon>Fabaceae</taxon>
        <taxon>Papilionoideae</taxon>
        <taxon>50 kb inversion clade</taxon>
        <taxon>dalbergioids sensu lato</taxon>
        <taxon>Dalbergieae</taxon>
        <taxon>Pterocarpus clade</taxon>
        <taxon>Stylosanthes</taxon>
    </lineage>
</organism>
<gene>
    <name evidence="2" type="ORF">PIB30_039896</name>
</gene>
<dbReference type="EMBL" id="JASCZI010241868">
    <property type="protein sequence ID" value="MED6207897.1"/>
    <property type="molecule type" value="Genomic_DNA"/>
</dbReference>
<dbReference type="Proteomes" id="UP001341840">
    <property type="component" value="Unassembled WGS sequence"/>
</dbReference>
<feature type="region of interest" description="Disordered" evidence="1">
    <location>
        <begin position="90"/>
        <end position="109"/>
    </location>
</feature>
<evidence type="ECO:0000313" key="2">
    <source>
        <dbReference type="EMBL" id="MED6207897.1"/>
    </source>
</evidence>
<comment type="caution">
    <text evidence="2">The sequence shown here is derived from an EMBL/GenBank/DDBJ whole genome shotgun (WGS) entry which is preliminary data.</text>
</comment>
<evidence type="ECO:0000256" key="1">
    <source>
        <dbReference type="SAM" id="MobiDB-lite"/>
    </source>
</evidence>
<feature type="compositionally biased region" description="Polar residues" evidence="1">
    <location>
        <begin position="92"/>
        <end position="109"/>
    </location>
</feature>